<sequence length="195" mass="22160">MSPSSLTREQLETVFDTVELVTHQGDDLDDVVRDADARSVLRELGIPVWENPWFDLEESLRDDLVFLRDGETNLAAGHDTVPPGAGDWIVLGMIPYDDLALDPHTGAVHCLPQDSEIYVLSSSLRQFVHFLYLLQRERPNYTPVENPEDLTDDLPFVEDVRDRLEAEMRSVDPVAMENPDCHWHGILDYIVGGEY</sequence>
<keyword evidence="2" id="KW-1185">Reference proteome</keyword>
<proteinExistence type="predicted"/>
<accession>A0ABT6WA76</accession>
<name>A0ABT6WA76_9ACTN</name>
<dbReference type="Proteomes" id="UP001156398">
    <property type="component" value="Unassembled WGS sequence"/>
</dbReference>
<gene>
    <name evidence="1" type="ORF">POF43_028415</name>
</gene>
<comment type="caution">
    <text evidence="1">The sequence shown here is derived from an EMBL/GenBank/DDBJ whole genome shotgun (WGS) entry which is preliminary data.</text>
</comment>
<organism evidence="1 2">
    <name type="scientific">Streptantibioticus silvisoli</name>
    <dbReference type="NCBI Taxonomy" id="2705255"/>
    <lineage>
        <taxon>Bacteria</taxon>
        <taxon>Bacillati</taxon>
        <taxon>Actinomycetota</taxon>
        <taxon>Actinomycetes</taxon>
        <taxon>Kitasatosporales</taxon>
        <taxon>Streptomycetaceae</taxon>
        <taxon>Streptantibioticus</taxon>
    </lineage>
</organism>
<dbReference type="InterPro" id="IPR025851">
    <property type="entry name" value="SUKH-4"/>
</dbReference>
<evidence type="ECO:0000313" key="2">
    <source>
        <dbReference type="Proteomes" id="UP001156398"/>
    </source>
</evidence>
<dbReference type="RefSeq" id="WP_271324662.1">
    <property type="nucleotide sequence ID" value="NZ_JAAGKO020000055.1"/>
</dbReference>
<reference evidence="1 2" key="1">
    <citation type="submission" date="2023-05" db="EMBL/GenBank/DDBJ databases">
        <title>Streptantibioticus silvisoli sp. nov., acidotolerant actinomycetes 1 from pine litter.</title>
        <authorList>
            <person name="Swiecimska M."/>
            <person name="Golinska P."/>
            <person name="Sangal V."/>
            <person name="Wachnowicz B."/>
            <person name="Goodfellow M."/>
        </authorList>
    </citation>
    <scope>NUCLEOTIDE SEQUENCE [LARGE SCALE GENOMIC DNA]</scope>
    <source>
        <strain evidence="1 2">SL54</strain>
    </source>
</reference>
<protein>
    <submittedName>
        <fullName evidence="1">SUKH-4 family immunity protein</fullName>
    </submittedName>
</protein>
<dbReference type="EMBL" id="JAAGKO020000055">
    <property type="protein sequence ID" value="MDI5966606.1"/>
    <property type="molecule type" value="Genomic_DNA"/>
</dbReference>
<dbReference type="Pfam" id="PF14435">
    <property type="entry name" value="SUKH-4"/>
    <property type="match status" value="1"/>
</dbReference>
<evidence type="ECO:0000313" key="1">
    <source>
        <dbReference type="EMBL" id="MDI5966606.1"/>
    </source>
</evidence>